<dbReference type="AlphaFoldDB" id="A0A517Z5J0"/>
<evidence type="ECO:0000256" key="1">
    <source>
        <dbReference type="SAM" id="MobiDB-lite"/>
    </source>
</evidence>
<feature type="region of interest" description="Disordered" evidence="1">
    <location>
        <begin position="33"/>
        <end position="62"/>
    </location>
</feature>
<feature type="signal peptide" evidence="2">
    <location>
        <begin position="1"/>
        <end position="33"/>
    </location>
</feature>
<organism evidence="3 4">
    <name type="scientific">Maioricimonas rarisocia</name>
    <dbReference type="NCBI Taxonomy" id="2528026"/>
    <lineage>
        <taxon>Bacteria</taxon>
        <taxon>Pseudomonadati</taxon>
        <taxon>Planctomycetota</taxon>
        <taxon>Planctomycetia</taxon>
        <taxon>Planctomycetales</taxon>
        <taxon>Planctomycetaceae</taxon>
        <taxon>Maioricimonas</taxon>
    </lineage>
</organism>
<dbReference type="OrthoDB" id="277548at2"/>
<evidence type="ECO:0000256" key="2">
    <source>
        <dbReference type="SAM" id="SignalP"/>
    </source>
</evidence>
<name>A0A517Z5J0_9PLAN</name>
<sequence length="224" mass="23844" precursor="true">MIRFDEFVGRDAKPVVALAAAVALAVCATPATADDPAAGARETADETSPAPAAATVPLEQLPDRVLNGMQTAGERMSGGRFDPETVALQRQLIADLDVLMAALEDPASPSAPPSPSPSPQTPQPQPDGQPQESESATGPGAPAGDPGERTNQPATGSDERTGPGNVSDTEIRRRRELADAVWGHLPPRMQEEMRRSFSERYLPEYEAMIRSYYETLAEQSRADP</sequence>
<dbReference type="Proteomes" id="UP000320496">
    <property type="component" value="Chromosome"/>
</dbReference>
<proteinExistence type="predicted"/>
<gene>
    <name evidence="3" type="ORF">Mal4_20500</name>
</gene>
<protein>
    <submittedName>
        <fullName evidence="3">Uncharacterized protein</fullName>
    </submittedName>
</protein>
<accession>A0A517Z5J0</accession>
<evidence type="ECO:0000313" key="3">
    <source>
        <dbReference type="EMBL" id="QDU37733.1"/>
    </source>
</evidence>
<feature type="chain" id="PRO_5021969632" evidence="2">
    <location>
        <begin position="34"/>
        <end position="224"/>
    </location>
</feature>
<feature type="compositionally biased region" description="Low complexity" evidence="1">
    <location>
        <begin position="128"/>
        <end position="145"/>
    </location>
</feature>
<feature type="region of interest" description="Disordered" evidence="1">
    <location>
        <begin position="105"/>
        <end position="172"/>
    </location>
</feature>
<evidence type="ECO:0000313" key="4">
    <source>
        <dbReference type="Proteomes" id="UP000320496"/>
    </source>
</evidence>
<keyword evidence="2" id="KW-0732">Signal</keyword>
<keyword evidence="4" id="KW-1185">Reference proteome</keyword>
<feature type="compositionally biased region" description="Pro residues" evidence="1">
    <location>
        <begin position="109"/>
        <end position="127"/>
    </location>
</feature>
<dbReference type="RefSeq" id="WP_145368772.1">
    <property type="nucleotide sequence ID" value="NZ_CP036275.1"/>
</dbReference>
<dbReference type="KEGG" id="mri:Mal4_20500"/>
<reference evidence="3 4" key="1">
    <citation type="submission" date="2019-02" db="EMBL/GenBank/DDBJ databases">
        <title>Deep-cultivation of Planctomycetes and their phenomic and genomic characterization uncovers novel biology.</title>
        <authorList>
            <person name="Wiegand S."/>
            <person name="Jogler M."/>
            <person name="Boedeker C."/>
            <person name="Pinto D."/>
            <person name="Vollmers J."/>
            <person name="Rivas-Marin E."/>
            <person name="Kohn T."/>
            <person name="Peeters S.H."/>
            <person name="Heuer A."/>
            <person name="Rast P."/>
            <person name="Oberbeckmann S."/>
            <person name="Bunk B."/>
            <person name="Jeske O."/>
            <person name="Meyerdierks A."/>
            <person name="Storesund J.E."/>
            <person name="Kallscheuer N."/>
            <person name="Luecker S."/>
            <person name="Lage O.M."/>
            <person name="Pohl T."/>
            <person name="Merkel B.J."/>
            <person name="Hornburger P."/>
            <person name="Mueller R.-W."/>
            <person name="Bruemmer F."/>
            <person name="Labrenz M."/>
            <person name="Spormann A.M."/>
            <person name="Op den Camp H."/>
            <person name="Overmann J."/>
            <person name="Amann R."/>
            <person name="Jetten M.S.M."/>
            <person name="Mascher T."/>
            <person name="Medema M.H."/>
            <person name="Devos D.P."/>
            <person name="Kaster A.-K."/>
            <person name="Ovreas L."/>
            <person name="Rohde M."/>
            <person name="Galperin M.Y."/>
            <person name="Jogler C."/>
        </authorList>
    </citation>
    <scope>NUCLEOTIDE SEQUENCE [LARGE SCALE GENOMIC DNA]</scope>
    <source>
        <strain evidence="3 4">Mal4</strain>
    </source>
</reference>
<dbReference type="EMBL" id="CP036275">
    <property type="protein sequence ID" value="QDU37733.1"/>
    <property type="molecule type" value="Genomic_DNA"/>
</dbReference>